<name>Q234A0_TETTS</name>
<dbReference type="InParanoid" id="Q234A0"/>
<dbReference type="EMBL" id="GG662767">
    <property type="protein sequence ID" value="EAR92102.2"/>
    <property type="molecule type" value="Genomic_DNA"/>
</dbReference>
<dbReference type="InterPro" id="IPR011990">
    <property type="entry name" value="TPR-like_helical_dom_sf"/>
</dbReference>
<keyword evidence="1" id="KW-0802">TPR repeat</keyword>
<reference evidence="6" key="1">
    <citation type="journal article" date="2006" name="PLoS Biol.">
        <title>Macronuclear genome sequence of the ciliate Tetrahymena thermophila, a model eukaryote.</title>
        <authorList>
            <person name="Eisen J.A."/>
            <person name="Coyne R.S."/>
            <person name="Wu M."/>
            <person name="Wu D."/>
            <person name="Thiagarajan M."/>
            <person name="Wortman J.R."/>
            <person name="Badger J.H."/>
            <person name="Ren Q."/>
            <person name="Amedeo P."/>
            <person name="Jones K.M."/>
            <person name="Tallon L.J."/>
            <person name="Delcher A.L."/>
            <person name="Salzberg S.L."/>
            <person name="Silva J.C."/>
            <person name="Haas B.J."/>
            <person name="Majoros W.H."/>
            <person name="Farzad M."/>
            <person name="Carlton J.M."/>
            <person name="Smith R.K. Jr."/>
            <person name="Garg J."/>
            <person name="Pearlman R.E."/>
            <person name="Karrer K.M."/>
            <person name="Sun L."/>
            <person name="Manning G."/>
            <person name="Elde N.C."/>
            <person name="Turkewitz A.P."/>
            <person name="Asai D.J."/>
            <person name="Wilkes D.E."/>
            <person name="Wang Y."/>
            <person name="Cai H."/>
            <person name="Collins K."/>
            <person name="Stewart B.A."/>
            <person name="Lee S.R."/>
            <person name="Wilamowska K."/>
            <person name="Weinberg Z."/>
            <person name="Ruzzo W.L."/>
            <person name="Wloga D."/>
            <person name="Gaertig J."/>
            <person name="Frankel J."/>
            <person name="Tsao C.-C."/>
            <person name="Gorovsky M.A."/>
            <person name="Keeling P.J."/>
            <person name="Waller R.F."/>
            <person name="Patron N.J."/>
            <person name="Cherry J.M."/>
            <person name="Stover N.A."/>
            <person name="Krieger C.J."/>
            <person name="del Toro C."/>
            <person name="Ryder H.F."/>
            <person name="Williamson S.C."/>
            <person name="Barbeau R.A."/>
            <person name="Hamilton E.P."/>
            <person name="Orias E."/>
        </authorList>
    </citation>
    <scope>NUCLEOTIDE SEQUENCE [LARGE SCALE GENOMIC DNA]</scope>
    <source>
        <strain evidence="6">SB210</strain>
    </source>
</reference>
<dbReference type="GO" id="GO:0005524">
    <property type="term" value="F:ATP binding"/>
    <property type="evidence" value="ECO:0007669"/>
    <property type="project" value="InterPro"/>
</dbReference>
<feature type="region of interest" description="Disordered" evidence="3">
    <location>
        <begin position="87"/>
        <end position="125"/>
    </location>
</feature>
<evidence type="ECO:0000256" key="3">
    <source>
        <dbReference type="SAM" id="MobiDB-lite"/>
    </source>
</evidence>
<dbReference type="Pfam" id="PF13424">
    <property type="entry name" value="TPR_12"/>
    <property type="match status" value="5"/>
</dbReference>
<sequence>MLTQVMQQELTLLTKQQVSFKDDQNQDVSKMQKTLSKQQNDNRNQQKSSIPLIYRQYQSAKDIRKEGNLVNLLTTQEDDYENCMLKKEEKKSPYSPGSSDDEPPQKIQRDEVSEKNDEYSQKTDNWLRDQLNKSIQLQEISQRKDIQGQLEEKEEEKNDIQSQDSIQNMYFKTQNSEIEKIGFKSQSQKIYEFIIEINLSDYLAQSQLTLSELNQIYNDFLNVKLNDDKATSCKLMIILIELYSKSYRVKKVICRHGVSEFVMAGYNIKTKAEVAIFVQLPQFNAQKGNCFEKFKQEQEQVLQKIISEQFKLDQINHNYYILKVFQQFLIEPVLGLVQITEIFECDLESEIKLQQKDFTNQNLINIFFQLINALTEIHSNDITHLQLNPRNILKMQNGQYKLSNFGRFSLISSNQKISQEEIKFYSPEQMECIKNQTSVLKMQDKSDVYSMGLTLMTLFNLPQDKFSISDIREGKFLEQKIDDPVQLSLMMFIKYYMTCKDPNNRFNSLKLRAILLSEFSKQQINREQEYLRIVKLISSYKAQNLHTHKYLSYLYFLTAQLNKNPGNNLIQSIKIAQLNTNFNNSDFLQIQSMYALILSSEHRFKESDKILTNCLSQRKQLYKDQLHYDISDAINSFAISYTTQEEYKLALEQDLKTLELRESLYGMEHPEIIRSYLNIASTYEKLVQHKKALEYKLKALNMREQINTGNHPDLIEIFNSLAQTYEVLGDNKTAQQYDFKAVKMREALQNDEPSKLAQSYCRIAVSYERLGDDKTSLEYKLKALKIRETLFQGNHHDLAFSLNSVAISYERLGNYKEAQDYFLRALKMREALYHGKHPDLAESYNSIAAFYSRQGDYSKALDYELKSLYIREILYLKNHPDIAESLNNVAVAYEKLGFDEVAQEYDLQAMKMREALYNQDHPELAQSYSNMGVCYERQRNYQKALEYEKKALKMRSRLYEGDHPDVAESYNNLGICYERIGSDKKALELKIKSLQMRERIYKQEHADVAESLNSVAISYGRIGENQKALEHKLKALEIRKKIYQDNHPEIAESLSSIAVTYEKLGDEEKAYEYDQKALEMRIKVYQTEQHPEVADSYQNLAIYYSRKGDHQTSLAYKLKSLTIRKSLYNDEKNSDIAKQLNSVAVTYQKLGNRKFALDFFLKALKVREDLFSGNHPDLVESYSNLANFFQEEGDSIKQQEYEQKLKLLNINLLSQITQELNLCL</sequence>
<feature type="repeat" description="TPR" evidence="1">
    <location>
        <begin position="1051"/>
        <end position="1084"/>
    </location>
</feature>
<dbReference type="RefSeq" id="XP_001012348.2">
    <property type="nucleotide sequence ID" value="XM_001012348.2"/>
</dbReference>
<proteinExistence type="predicted"/>
<feature type="coiled-coil region" evidence="2">
    <location>
        <begin position="977"/>
        <end position="1046"/>
    </location>
</feature>
<feature type="compositionally biased region" description="Basic and acidic residues" evidence="3">
    <location>
        <begin position="103"/>
        <end position="125"/>
    </location>
</feature>
<organism evidence="5 6">
    <name type="scientific">Tetrahymena thermophila (strain SB210)</name>
    <dbReference type="NCBI Taxonomy" id="312017"/>
    <lineage>
        <taxon>Eukaryota</taxon>
        <taxon>Sar</taxon>
        <taxon>Alveolata</taxon>
        <taxon>Ciliophora</taxon>
        <taxon>Intramacronucleata</taxon>
        <taxon>Oligohymenophorea</taxon>
        <taxon>Hymenostomatida</taxon>
        <taxon>Tetrahymenina</taxon>
        <taxon>Tetrahymenidae</taxon>
        <taxon>Tetrahymena</taxon>
    </lineage>
</organism>
<evidence type="ECO:0000256" key="1">
    <source>
        <dbReference type="PROSITE-ProRule" id="PRU00339"/>
    </source>
</evidence>
<dbReference type="PANTHER" id="PTHR19959:SF119">
    <property type="entry name" value="FUNGAL LIPASE-LIKE DOMAIN-CONTAINING PROTEIN"/>
    <property type="match status" value="1"/>
</dbReference>
<dbReference type="PROSITE" id="PS50293">
    <property type="entry name" value="TPR_REGION"/>
    <property type="match status" value="1"/>
</dbReference>
<keyword evidence="6" id="KW-1185">Reference proteome</keyword>
<dbReference type="Pfam" id="PF13374">
    <property type="entry name" value="TPR_10"/>
    <property type="match status" value="2"/>
</dbReference>
<dbReference type="Pfam" id="PF00069">
    <property type="entry name" value="Pkinase"/>
    <property type="match status" value="1"/>
</dbReference>
<dbReference type="GO" id="GO:0004672">
    <property type="term" value="F:protein kinase activity"/>
    <property type="evidence" value="ECO:0007669"/>
    <property type="project" value="InterPro"/>
</dbReference>
<feature type="region of interest" description="Disordered" evidence="3">
    <location>
        <begin position="21"/>
        <end position="52"/>
    </location>
</feature>
<dbReference type="SUPFAM" id="SSF56112">
    <property type="entry name" value="Protein kinase-like (PK-like)"/>
    <property type="match status" value="1"/>
</dbReference>
<feature type="repeat" description="TPR" evidence="1">
    <location>
        <begin position="1137"/>
        <end position="1170"/>
    </location>
</feature>
<dbReference type="Gene3D" id="1.10.510.10">
    <property type="entry name" value="Transferase(Phosphotransferase) domain 1"/>
    <property type="match status" value="1"/>
</dbReference>
<dbReference type="HOGENOM" id="CLU_266431_0_0_1"/>
<dbReference type="InterPro" id="IPR011009">
    <property type="entry name" value="Kinase-like_dom_sf"/>
</dbReference>
<dbReference type="Gene3D" id="1.25.40.10">
    <property type="entry name" value="Tetratricopeptide repeat domain"/>
    <property type="match status" value="4"/>
</dbReference>
<protein>
    <submittedName>
        <fullName evidence="5">Tetratricopeptide repeat protein</fullName>
    </submittedName>
</protein>
<dbReference type="PROSITE" id="PS50011">
    <property type="entry name" value="PROTEIN_KINASE_DOM"/>
    <property type="match status" value="1"/>
</dbReference>
<dbReference type="GeneID" id="7846599"/>
<dbReference type="InterPro" id="IPR000719">
    <property type="entry name" value="Prot_kinase_dom"/>
</dbReference>
<dbReference type="eggNOG" id="KOG1840">
    <property type="taxonomic scope" value="Eukaryota"/>
</dbReference>
<feature type="domain" description="Protein kinase" evidence="4">
    <location>
        <begin position="247"/>
        <end position="520"/>
    </location>
</feature>
<dbReference type="KEGG" id="tet:TTHERM_00107040"/>
<evidence type="ECO:0000313" key="5">
    <source>
        <dbReference type="EMBL" id="EAR92102.2"/>
    </source>
</evidence>
<dbReference type="STRING" id="312017.Q234A0"/>
<gene>
    <name evidence="5" type="ORF">TTHERM_00107040</name>
</gene>
<dbReference type="SMART" id="SM00220">
    <property type="entry name" value="S_TKc"/>
    <property type="match status" value="1"/>
</dbReference>
<dbReference type="InterPro" id="IPR006597">
    <property type="entry name" value="Sel1-like"/>
</dbReference>
<dbReference type="AlphaFoldDB" id="Q234A0"/>
<dbReference type="Proteomes" id="UP000009168">
    <property type="component" value="Unassembled WGS sequence"/>
</dbReference>
<feature type="repeat" description="TPR" evidence="1">
    <location>
        <begin position="799"/>
        <end position="832"/>
    </location>
</feature>
<feature type="repeat" description="TPR" evidence="1">
    <location>
        <begin position="925"/>
        <end position="958"/>
    </location>
</feature>
<dbReference type="PANTHER" id="PTHR19959">
    <property type="entry name" value="KINESIN LIGHT CHAIN"/>
    <property type="match status" value="1"/>
</dbReference>
<evidence type="ECO:0000259" key="4">
    <source>
        <dbReference type="PROSITE" id="PS50011"/>
    </source>
</evidence>
<keyword evidence="2" id="KW-0175">Coiled coil</keyword>
<dbReference type="SMART" id="SM00671">
    <property type="entry name" value="SEL1"/>
    <property type="match status" value="3"/>
</dbReference>
<dbReference type="SUPFAM" id="SSF48452">
    <property type="entry name" value="TPR-like"/>
    <property type="match status" value="5"/>
</dbReference>
<evidence type="ECO:0000313" key="6">
    <source>
        <dbReference type="Proteomes" id="UP000009168"/>
    </source>
</evidence>
<dbReference type="InterPro" id="IPR019734">
    <property type="entry name" value="TPR_rpt"/>
</dbReference>
<evidence type="ECO:0000256" key="2">
    <source>
        <dbReference type="SAM" id="Coils"/>
    </source>
</evidence>
<accession>Q234A0</accession>
<feature type="compositionally biased region" description="Polar residues" evidence="3">
    <location>
        <begin position="26"/>
        <end position="49"/>
    </location>
</feature>
<dbReference type="OrthoDB" id="626167at2759"/>
<dbReference type="PROSITE" id="PS50005">
    <property type="entry name" value="TPR"/>
    <property type="match status" value="4"/>
</dbReference>
<dbReference type="SMART" id="SM00028">
    <property type="entry name" value="TPR"/>
    <property type="match status" value="12"/>
</dbReference>